<dbReference type="Gene3D" id="2.130.10.10">
    <property type="entry name" value="YVTN repeat-like/Quinoprotein amine dehydrogenase"/>
    <property type="match status" value="2"/>
</dbReference>
<proteinExistence type="predicted"/>
<dbReference type="GO" id="GO:0006508">
    <property type="term" value="P:proteolysis"/>
    <property type="evidence" value="ECO:0007669"/>
    <property type="project" value="UniProtKB-KW"/>
</dbReference>
<dbReference type="InterPro" id="IPR001680">
    <property type="entry name" value="WD40_rpt"/>
</dbReference>
<feature type="region of interest" description="Disordered" evidence="4">
    <location>
        <begin position="295"/>
        <end position="327"/>
    </location>
</feature>
<reference evidence="5 6" key="1">
    <citation type="submission" date="2018-10" db="EMBL/GenBank/DDBJ databases">
        <title>Fifty Aureobasidium pullulans genomes reveal a recombining polyextremotolerant generalist.</title>
        <authorList>
            <person name="Gostincar C."/>
            <person name="Turk M."/>
            <person name="Zajc J."/>
            <person name="Gunde-Cimerman N."/>
        </authorList>
    </citation>
    <scope>NUCLEOTIDE SEQUENCE [LARGE SCALE GENOMIC DNA]</scope>
    <source>
        <strain evidence="5 6">EXF-10507</strain>
    </source>
</reference>
<evidence type="ECO:0000313" key="5">
    <source>
        <dbReference type="EMBL" id="THW92640.1"/>
    </source>
</evidence>
<feature type="repeat" description="WD" evidence="3">
    <location>
        <begin position="343"/>
        <end position="384"/>
    </location>
</feature>
<keyword evidence="5" id="KW-0378">Hydrolase</keyword>
<dbReference type="SUPFAM" id="SSF69322">
    <property type="entry name" value="Tricorn protease domain 2"/>
    <property type="match status" value="1"/>
</dbReference>
<keyword evidence="2" id="KW-0677">Repeat</keyword>
<gene>
    <name evidence="5" type="ORF">D6D15_03034</name>
</gene>
<evidence type="ECO:0000313" key="6">
    <source>
        <dbReference type="Proteomes" id="UP000304928"/>
    </source>
</evidence>
<dbReference type="PROSITE" id="PS50082">
    <property type="entry name" value="WD_REPEATS_2"/>
    <property type="match status" value="1"/>
</dbReference>
<name>A0A4S9BH58_AURPU</name>
<evidence type="ECO:0000256" key="1">
    <source>
        <dbReference type="ARBA" id="ARBA00022574"/>
    </source>
</evidence>
<comment type="caution">
    <text evidence="5">The sequence shown here is derived from an EMBL/GenBank/DDBJ whole genome shotgun (WGS) entry which is preliminary data.</text>
</comment>
<dbReference type="GO" id="GO:0008233">
    <property type="term" value="F:peptidase activity"/>
    <property type="evidence" value="ECO:0007669"/>
    <property type="project" value="UniProtKB-KW"/>
</dbReference>
<evidence type="ECO:0000256" key="2">
    <source>
        <dbReference type="ARBA" id="ARBA00022737"/>
    </source>
</evidence>
<evidence type="ECO:0000256" key="4">
    <source>
        <dbReference type="SAM" id="MobiDB-lite"/>
    </source>
</evidence>
<dbReference type="EMBL" id="QZAR01000034">
    <property type="protein sequence ID" value="THW92640.1"/>
    <property type="molecule type" value="Genomic_DNA"/>
</dbReference>
<accession>A0A4S9BH58</accession>
<dbReference type="PANTHER" id="PTHR19848">
    <property type="entry name" value="WD40 REPEAT PROTEIN"/>
    <property type="match status" value="1"/>
</dbReference>
<keyword evidence="1 3" id="KW-0853">WD repeat</keyword>
<evidence type="ECO:0000256" key="3">
    <source>
        <dbReference type="PROSITE-ProRule" id="PRU00221"/>
    </source>
</evidence>
<sequence length="669" mass="73405">MMAAQLRHQYCAHVPGSIHKLLNPISLAISCVHQTVMELAGIHLAVGPLLSGCYKIVTTVNQLHQSYKFLPMTLASIVATCNMTKITLGQLDSALAKDFDIVKDANKELVEQFDGIKIGCTITISLLEKHVTQLLHVASSEVPLKAQHTSRTGKWKALYNESDMKELLGQLKDNNTLLNTILNVLQRDQQRVSMSKQDKMMDMMANQEKTLQNMLRARGSFRKYLQDAKVPLDSEVASILTASTSGTALTAFDFDSIIMRTSVYKRCMARGSDNNELLISLQHLATNPAMVGPRSRLAIGSGQPQSASQVDARPDEGIGVSQSDSPSLALQYSRARDGRRSKHSSHDNESLVYGVAVSSKFLLAAASAQAIRIWDLTTGEKLAELPFFCFIFPWENACLTFSPDGEMLAARTEESASSSNGRPLDSISLLVARTGKVIRALHVEDYIDAENYMEFEAIAFSSDNNVIACSSRELIGRQRKIALYATATGQIIKTIPGVWNWSVTFSFVQSDQQLLIGSAGSNPRLWDITTCTFDGHLRIPGIWNIGSLVVTCTGMVIGVHRLGQLVMNDPHSNEQVAAVDVGRGIRRLICSEATELVAFVYIVKHDRRIGIWKPRTGNLSGFVLSPEVHDDAIALSPDGSTVFCGTKYGAVMAWDIDISGSIRECRRIV</sequence>
<keyword evidence="5" id="KW-0645">Protease</keyword>
<dbReference type="PROSITE" id="PS51257">
    <property type="entry name" value="PROKAR_LIPOPROTEIN"/>
    <property type="match status" value="1"/>
</dbReference>
<dbReference type="PANTHER" id="PTHR19848:SF8">
    <property type="entry name" value="F-BOX AND WD REPEAT DOMAIN CONTAINING 7"/>
    <property type="match status" value="1"/>
</dbReference>
<organism evidence="5 6">
    <name type="scientific">Aureobasidium pullulans</name>
    <name type="common">Black yeast</name>
    <name type="synonym">Pullularia pullulans</name>
    <dbReference type="NCBI Taxonomy" id="5580"/>
    <lineage>
        <taxon>Eukaryota</taxon>
        <taxon>Fungi</taxon>
        <taxon>Dikarya</taxon>
        <taxon>Ascomycota</taxon>
        <taxon>Pezizomycotina</taxon>
        <taxon>Dothideomycetes</taxon>
        <taxon>Dothideomycetidae</taxon>
        <taxon>Dothideales</taxon>
        <taxon>Saccotheciaceae</taxon>
        <taxon>Aureobasidium</taxon>
    </lineage>
</organism>
<dbReference type="AlphaFoldDB" id="A0A4S9BH58"/>
<dbReference type="InterPro" id="IPR015943">
    <property type="entry name" value="WD40/YVTN_repeat-like_dom_sf"/>
</dbReference>
<protein>
    <submittedName>
        <fullName evidence="5">Tricorn protease domain 2-containing protein</fullName>
    </submittedName>
</protein>
<dbReference type="Proteomes" id="UP000304928">
    <property type="component" value="Unassembled WGS sequence"/>
</dbReference>